<dbReference type="GO" id="GO:0006508">
    <property type="term" value="P:proteolysis"/>
    <property type="evidence" value="ECO:0007669"/>
    <property type="project" value="InterPro"/>
</dbReference>
<comment type="subcellular location">
    <subcellularLocation>
        <location evidence="1">Membrane</location>
        <topology evidence="1">Multi-pass membrane protein</topology>
    </subcellularLocation>
</comment>
<dbReference type="PRINTS" id="PR00834">
    <property type="entry name" value="PROTEASES2C"/>
</dbReference>
<dbReference type="Pfam" id="PF13365">
    <property type="entry name" value="Trypsin_2"/>
    <property type="match status" value="1"/>
</dbReference>
<dbReference type="InterPro" id="IPR001940">
    <property type="entry name" value="Peptidase_S1C"/>
</dbReference>
<feature type="transmembrane region" description="Helical" evidence="5">
    <location>
        <begin position="102"/>
        <end position="124"/>
    </location>
</feature>
<evidence type="ECO:0000256" key="2">
    <source>
        <dbReference type="ARBA" id="ARBA00022692"/>
    </source>
</evidence>
<proteinExistence type="predicted"/>
<dbReference type="InterPro" id="IPR047680">
    <property type="entry name" value="MarP-like"/>
</dbReference>
<dbReference type="PANTHER" id="PTHR43019">
    <property type="entry name" value="SERINE ENDOPROTEASE DEGS"/>
    <property type="match status" value="1"/>
</dbReference>
<dbReference type="Pfam" id="PF02674">
    <property type="entry name" value="Colicin_V"/>
    <property type="match status" value="1"/>
</dbReference>
<keyword evidence="4 5" id="KW-0472">Membrane</keyword>
<dbReference type="NCBIfam" id="NF033740">
    <property type="entry name" value="MarP_fam_protase"/>
    <property type="match status" value="1"/>
</dbReference>
<dbReference type="InterPro" id="IPR043504">
    <property type="entry name" value="Peptidase_S1_PA_chymotrypsin"/>
</dbReference>
<dbReference type="GO" id="GO:0009403">
    <property type="term" value="P:toxin biosynthetic process"/>
    <property type="evidence" value="ECO:0007669"/>
    <property type="project" value="InterPro"/>
</dbReference>
<protein>
    <submittedName>
        <fullName evidence="6">Unannotated protein</fullName>
    </submittedName>
</protein>
<reference evidence="6" key="1">
    <citation type="submission" date="2020-05" db="EMBL/GenBank/DDBJ databases">
        <authorList>
            <person name="Chiriac C."/>
            <person name="Salcher M."/>
            <person name="Ghai R."/>
            <person name="Kavagutti S V."/>
        </authorList>
    </citation>
    <scope>NUCLEOTIDE SEQUENCE</scope>
</reference>
<organism evidence="6">
    <name type="scientific">freshwater metagenome</name>
    <dbReference type="NCBI Taxonomy" id="449393"/>
    <lineage>
        <taxon>unclassified sequences</taxon>
        <taxon>metagenomes</taxon>
        <taxon>ecological metagenomes</taxon>
    </lineage>
</organism>
<evidence type="ECO:0000256" key="3">
    <source>
        <dbReference type="ARBA" id="ARBA00022989"/>
    </source>
</evidence>
<dbReference type="SUPFAM" id="SSF50494">
    <property type="entry name" value="Trypsin-like serine proteases"/>
    <property type="match status" value="1"/>
</dbReference>
<evidence type="ECO:0000313" key="6">
    <source>
        <dbReference type="EMBL" id="CAB4935010.1"/>
    </source>
</evidence>
<dbReference type="InterPro" id="IPR003825">
    <property type="entry name" value="Colicin-V_CvpA"/>
</dbReference>
<feature type="transmembrane region" description="Helical" evidence="5">
    <location>
        <begin position="31"/>
        <end position="49"/>
    </location>
</feature>
<dbReference type="GO" id="GO:0016020">
    <property type="term" value="C:membrane"/>
    <property type="evidence" value="ECO:0007669"/>
    <property type="project" value="UniProtKB-SubCell"/>
</dbReference>
<keyword evidence="2 5" id="KW-0812">Transmembrane</keyword>
<evidence type="ECO:0000256" key="4">
    <source>
        <dbReference type="ARBA" id="ARBA00023136"/>
    </source>
</evidence>
<gene>
    <name evidence="6" type="ORF">UFOPK3773_00475</name>
</gene>
<evidence type="ECO:0000256" key="5">
    <source>
        <dbReference type="SAM" id="Phobius"/>
    </source>
</evidence>
<dbReference type="PANTHER" id="PTHR43019:SF23">
    <property type="entry name" value="PROTEASE DO-LIKE 5, CHLOROPLASTIC"/>
    <property type="match status" value="1"/>
</dbReference>
<name>A0A6J7IW94_9ZZZZ</name>
<accession>A0A6J7IW94</accession>
<dbReference type="Gene3D" id="2.40.10.10">
    <property type="entry name" value="Trypsin-like serine proteases"/>
    <property type="match status" value="2"/>
</dbReference>
<feature type="transmembrane region" description="Helical" evidence="5">
    <location>
        <begin position="61"/>
        <end position="82"/>
    </location>
</feature>
<dbReference type="InterPro" id="IPR009003">
    <property type="entry name" value="Peptidase_S1_PA"/>
</dbReference>
<keyword evidence="3 5" id="KW-1133">Transmembrane helix</keyword>
<dbReference type="GO" id="GO:0004252">
    <property type="term" value="F:serine-type endopeptidase activity"/>
    <property type="evidence" value="ECO:0007669"/>
    <property type="project" value="InterPro"/>
</dbReference>
<dbReference type="AlphaFoldDB" id="A0A6J7IW94"/>
<evidence type="ECO:0000256" key="1">
    <source>
        <dbReference type="ARBA" id="ARBA00004141"/>
    </source>
</evidence>
<dbReference type="EMBL" id="CAFBNF010000033">
    <property type="protein sequence ID" value="CAB4935010.1"/>
    <property type="molecule type" value="Genomic_DNA"/>
</dbReference>
<sequence>MGVLDLVLLALVALFAFSGWRQGLIRGALSMAGFLGGALLAVLVIPQLLGSWGAPVLTRGIVSIGGVLALAIAGQALARWAAKQVRDSWTWRPAQLLDSACGAAFYVISLAVVMWVVASALLLLPENSLSTQVRDSRMVAALDAMVPGPARHAVLGLQTMLSGSGFPTVFAGFIEPPVIPVDPPDPAVLADPAVRRASGSLVLVDGIADACSEEITGSGFVFAPNRVMTNAHVVAGVTNPQVQVLGTGAFYSATVVYFDPAVDVAVLAVPDLAAPALRFGPDAIKGTSAVVAGFPGGGSLTAEPARVRGRLSARGENIYGTSPVFRDIYAVRGRVLPGNSGGPLLSDRGTVFGVVFAAAVNDSGTGYALTADQVRSAADAGRSATAQVPTGSCVTAD</sequence>